<accession>A0A9P6PWI6</accession>
<sequence length="217" mass="23723">MSTSIEDNELPKAILTRIMKQVLPDNTNIQGNAKLAMTKSTTLFINYLASAANDVAADAGHKIISGAHVLKALESLDLEDMVPRLTEELKAFQAIQKSRKEGASKSSKEKDESVTAAGSKKRKPLTDDPSSTVKARKSSTNATPRDGQESLGDQSVDQEDMDEDEREERIGDEDEGQDEEDEEVTVKDPEGESLNMDEPEEEDKASNMGDEDDSDGF</sequence>
<dbReference type="OrthoDB" id="1707486at2759"/>
<comment type="caution">
    <text evidence="7">The sequence shown here is derived from an EMBL/GenBank/DDBJ whole genome shotgun (WGS) entry which is preliminary data.</text>
</comment>
<dbReference type="InterPro" id="IPR051377">
    <property type="entry name" value="DNA_Pol-Epsilon_Subunit"/>
</dbReference>
<dbReference type="GO" id="GO:0031507">
    <property type="term" value="P:heterochromatin formation"/>
    <property type="evidence" value="ECO:0007669"/>
    <property type="project" value="TreeGrafter"/>
</dbReference>
<feature type="domain" description="Transcription factor CBF/NF-Y/archaeal histone" evidence="6">
    <location>
        <begin position="9"/>
        <end position="73"/>
    </location>
</feature>
<name>A0A9P6PWI6_9FUNG</name>
<dbReference type="GO" id="GO:0006974">
    <property type="term" value="P:DNA damage response"/>
    <property type="evidence" value="ECO:0007669"/>
    <property type="project" value="TreeGrafter"/>
</dbReference>
<dbReference type="EMBL" id="JAAAJA010000457">
    <property type="protein sequence ID" value="KAG0253471.1"/>
    <property type="molecule type" value="Genomic_DNA"/>
</dbReference>
<evidence type="ECO:0000256" key="4">
    <source>
        <dbReference type="ARBA" id="ARBA00042096"/>
    </source>
</evidence>
<gene>
    <name evidence="7" type="ORF">BG011_006349</name>
</gene>
<dbReference type="InterPro" id="IPR003958">
    <property type="entry name" value="CBFA_NFYB_domain"/>
</dbReference>
<evidence type="ECO:0000313" key="8">
    <source>
        <dbReference type="Proteomes" id="UP000726737"/>
    </source>
</evidence>
<evidence type="ECO:0000259" key="6">
    <source>
        <dbReference type="Pfam" id="PF00808"/>
    </source>
</evidence>
<proteinExistence type="predicted"/>
<dbReference type="Gene3D" id="1.10.20.10">
    <property type="entry name" value="Histone, subunit A"/>
    <property type="match status" value="1"/>
</dbReference>
<dbReference type="SUPFAM" id="SSF47113">
    <property type="entry name" value="Histone-fold"/>
    <property type="match status" value="1"/>
</dbReference>
<evidence type="ECO:0000313" key="7">
    <source>
        <dbReference type="EMBL" id="KAG0253471.1"/>
    </source>
</evidence>
<dbReference type="GO" id="GO:0008622">
    <property type="term" value="C:epsilon DNA polymerase complex"/>
    <property type="evidence" value="ECO:0007669"/>
    <property type="project" value="TreeGrafter"/>
</dbReference>
<dbReference type="PANTHER" id="PTHR46172:SF1">
    <property type="entry name" value="DNA POLYMERASE EPSILON SUBUNIT 3"/>
    <property type="match status" value="1"/>
</dbReference>
<protein>
    <recommendedName>
        <fullName evidence="3">DNA polymerase epsilon subunit D</fullName>
    </recommendedName>
    <alternativeName>
        <fullName evidence="4">DNA polymerase II subunit D</fullName>
    </alternativeName>
</protein>
<keyword evidence="2" id="KW-0539">Nucleus</keyword>
<dbReference type="AlphaFoldDB" id="A0A9P6PWI6"/>
<dbReference type="GO" id="GO:0006272">
    <property type="term" value="P:leading strand elongation"/>
    <property type="evidence" value="ECO:0007669"/>
    <property type="project" value="TreeGrafter"/>
</dbReference>
<comment type="subcellular location">
    <subcellularLocation>
        <location evidence="1">Nucleus</location>
    </subcellularLocation>
</comment>
<dbReference type="InterPro" id="IPR009072">
    <property type="entry name" value="Histone-fold"/>
</dbReference>
<dbReference type="GO" id="GO:0031490">
    <property type="term" value="F:chromatin DNA binding"/>
    <property type="evidence" value="ECO:0007669"/>
    <property type="project" value="TreeGrafter"/>
</dbReference>
<keyword evidence="8" id="KW-1185">Reference proteome</keyword>
<feature type="compositionally biased region" description="Acidic residues" evidence="5">
    <location>
        <begin position="195"/>
        <end position="217"/>
    </location>
</feature>
<organism evidence="7 8">
    <name type="scientific">Mortierella polycephala</name>
    <dbReference type="NCBI Taxonomy" id="41804"/>
    <lineage>
        <taxon>Eukaryota</taxon>
        <taxon>Fungi</taxon>
        <taxon>Fungi incertae sedis</taxon>
        <taxon>Mucoromycota</taxon>
        <taxon>Mortierellomycotina</taxon>
        <taxon>Mortierellomycetes</taxon>
        <taxon>Mortierellales</taxon>
        <taxon>Mortierellaceae</taxon>
        <taxon>Mortierella</taxon>
    </lineage>
</organism>
<evidence type="ECO:0000256" key="5">
    <source>
        <dbReference type="SAM" id="MobiDB-lite"/>
    </source>
</evidence>
<dbReference type="PANTHER" id="PTHR46172">
    <property type="entry name" value="DNA POLYMERASE EPSILON SUBUNIT 3"/>
    <property type="match status" value="1"/>
</dbReference>
<reference evidence="7" key="1">
    <citation type="journal article" date="2020" name="Fungal Divers.">
        <title>Resolving the Mortierellaceae phylogeny through synthesis of multi-gene phylogenetics and phylogenomics.</title>
        <authorList>
            <person name="Vandepol N."/>
            <person name="Liber J."/>
            <person name="Desiro A."/>
            <person name="Na H."/>
            <person name="Kennedy M."/>
            <person name="Barry K."/>
            <person name="Grigoriev I.V."/>
            <person name="Miller A.N."/>
            <person name="O'Donnell K."/>
            <person name="Stajich J.E."/>
            <person name="Bonito G."/>
        </authorList>
    </citation>
    <scope>NUCLEOTIDE SEQUENCE</scope>
    <source>
        <strain evidence="7">KOD948</strain>
    </source>
</reference>
<feature type="compositionally biased region" description="Acidic residues" evidence="5">
    <location>
        <begin position="156"/>
        <end position="183"/>
    </location>
</feature>
<dbReference type="CDD" id="cd22928">
    <property type="entry name" value="HFD_POLE3_DPB4"/>
    <property type="match status" value="1"/>
</dbReference>
<dbReference type="Pfam" id="PF00808">
    <property type="entry name" value="CBFD_NFYB_HMF"/>
    <property type="match status" value="1"/>
</dbReference>
<dbReference type="GO" id="GO:0008623">
    <property type="term" value="C:CHRAC"/>
    <property type="evidence" value="ECO:0007669"/>
    <property type="project" value="TreeGrafter"/>
</dbReference>
<evidence type="ECO:0000256" key="1">
    <source>
        <dbReference type="ARBA" id="ARBA00004123"/>
    </source>
</evidence>
<evidence type="ECO:0000256" key="2">
    <source>
        <dbReference type="ARBA" id="ARBA00023242"/>
    </source>
</evidence>
<feature type="compositionally biased region" description="Basic and acidic residues" evidence="5">
    <location>
        <begin position="98"/>
        <end position="113"/>
    </location>
</feature>
<feature type="compositionally biased region" description="Polar residues" evidence="5">
    <location>
        <begin position="128"/>
        <end position="143"/>
    </location>
</feature>
<dbReference type="GO" id="GO:0046982">
    <property type="term" value="F:protein heterodimerization activity"/>
    <property type="evidence" value="ECO:0007669"/>
    <property type="project" value="InterPro"/>
</dbReference>
<evidence type="ECO:0000256" key="3">
    <source>
        <dbReference type="ARBA" id="ARBA00039775"/>
    </source>
</evidence>
<dbReference type="Proteomes" id="UP000726737">
    <property type="component" value="Unassembled WGS sequence"/>
</dbReference>
<feature type="region of interest" description="Disordered" evidence="5">
    <location>
        <begin position="97"/>
        <end position="217"/>
    </location>
</feature>